<feature type="compositionally biased region" description="Acidic residues" evidence="12">
    <location>
        <begin position="244"/>
        <end position="254"/>
    </location>
</feature>
<comment type="caution">
    <text evidence="15">The sequence shown here is derived from an EMBL/GenBank/DDBJ whole genome shotgun (WGS) entry which is preliminary data.</text>
</comment>
<dbReference type="Pfam" id="PF00085">
    <property type="entry name" value="Thioredoxin"/>
    <property type="match status" value="1"/>
</dbReference>
<evidence type="ECO:0000256" key="9">
    <source>
        <dbReference type="ARBA" id="ARBA00023136"/>
    </source>
</evidence>
<dbReference type="PANTHER" id="PTHR46107:SF3">
    <property type="entry name" value="THIOREDOXIN DOMAIN-CONTAINING PROTEIN"/>
    <property type="match status" value="1"/>
</dbReference>
<keyword evidence="3" id="KW-0597">Phosphoprotein</keyword>
<feature type="signal peptide" evidence="14">
    <location>
        <begin position="1"/>
        <end position="32"/>
    </location>
</feature>
<dbReference type="Proteomes" id="UP001152795">
    <property type="component" value="Unassembled WGS sequence"/>
</dbReference>
<evidence type="ECO:0000256" key="11">
    <source>
        <dbReference type="ARBA" id="ARBA00023284"/>
    </source>
</evidence>
<keyword evidence="2" id="KW-0813">Transport</keyword>
<proteinExistence type="predicted"/>
<reference evidence="15" key="1">
    <citation type="submission" date="2020-04" db="EMBL/GenBank/DDBJ databases">
        <authorList>
            <person name="Alioto T."/>
            <person name="Alioto T."/>
            <person name="Gomez Garrido J."/>
        </authorList>
    </citation>
    <scope>NUCLEOTIDE SEQUENCE</scope>
    <source>
        <strain evidence="15">A484AB</strain>
    </source>
</reference>
<dbReference type="InterPro" id="IPR036249">
    <property type="entry name" value="Thioredoxin-like_sf"/>
</dbReference>
<keyword evidence="10" id="KW-1015">Disulfide bond</keyword>
<keyword evidence="9 13" id="KW-0472">Membrane</keyword>
<evidence type="ECO:0000256" key="8">
    <source>
        <dbReference type="ARBA" id="ARBA00022989"/>
    </source>
</evidence>
<dbReference type="PROSITE" id="PS51352">
    <property type="entry name" value="THIOREDOXIN_2"/>
    <property type="match status" value="1"/>
</dbReference>
<evidence type="ECO:0000256" key="12">
    <source>
        <dbReference type="SAM" id="MobiDB-lite"/>
    </source>
</evidence>
<dbReference type="AlphaFoldDB" id="A0A6S7JES1"/>
<keyword evidence="16" id="KW-1185">Reference proteome</keyword>
<evidence type="ECO:0000256" key="3">
    <source>
        <dbReference type="ARBA" id="ARBA00022553"/>
    </source>
</evidence>
<dbReference type="InterPro" id="IPR017937">
    <property type="entry name" value="Thioredoxin_CS"/>
</dbReference>
<dbReference type="GO" id="GO:0015036">
    <property type="term" value="F:disulfide oxidoreductase activity"/>
    <property type="evidence" value="ECO:0007669"/>
    <property type="project" value="TreeGrafter"/>
</dbReference>
<feature type="compositionally biased region" description="Basic residues" evidence="12">
    <location>
        <begin position="264"/>
        <end position="276"/>
    </location>
</feature>
<feature type="region of interest" description="Disordered" evidence="12">
    <location>
        <begin position="216"/>
        <end position="276"/>
    </location>
</feature>
<keyword evidence="4 13" id="KW-0812">Transmembrane</keyword>
<feature type="transmembrane region" description="Helical" evidence="13">
    <location>
        <begin position="181"/>
        <end position="205"/>
    </location>
</feature>
<protein>
    <submittedName>
        <fullName evidence="15">Thioredoxin-related transmembrane 1-like</fullName>
    </submittedName>
</protein>
<comment type="subcellular location">
    <subcellularLocation>
        <location evidence="1">Endoplasmic reticulum membrane</location>
        <topology evidence="1">Single-pass type I membrane protein</topology>
    </subcellularLocation>
</comment>
<keyword evidence="6" id="KW-0256">Endoplasmic reticulum</keyword>
<evidence type="ECO:0000256" key="2">
    <source>
        <dbReference type="ARBA" id="ARBA00022448"/>
    </source>
</evidence>
<dbReference type="PANTHER" id="PTHR46107">
    <property type="entry name" value="DUMPY: SHORTER THAN WILD-TYPE"/>
    <property type="match status" value="1"/>
</dbReference>
<feature type="chain" id="PRO_5043972062" evidence="14">
    <location>
        <begin position="33"/>
        <end position="276"/>
    </location>
</feature>
<feature type="compositionally biased region" description="Low complexity" evidence="12">
    <location>
        <begin position="216"/>
        <end position="225"/>
    </location>
</feature>
<dbReference type="Gene3D" id="3.40.30.10">
    <property type="entry name" value="Glutaredoxin"/>
    <property type="match status" value="1"/>
</dbReference>
<feature type="compositionally biased region" description="Acidic residues" evidence="12">
    <location>
        <begin position="226"/>
        <end position="236"/>
    </location>
</feature>
<evidence type="ECO:0000256" key="5">
    <source>
        <dbReference type="ARBA" id="ARBA00022729"/>
    </source>
</evidence>
<dbReference type="InterPro" id="IPR013766">
    <property type="entry name" value="Thioredoxin_domain"/>
</dbReference>
<name>A0A6S7JES1_PARCT</name>
<keyword evidence="11" id="KW-0676">Redox-active center</keyword>
<keyword evidence="7" id="KW-0249">Electron transport</keyword>
<evidence type="ECO:0000313" key="16">
    <source>
        <dbReference type="Proteomes" id="UP001152795"/>
    </source>
</evidence>
<evidence type="ECO:0000313" key="15">
    <source>
        <dbReference type="EMBL" id="CAB4015431.1"/>
    </source>
</evidence>
<dbReference type="SUPFAM" id="SSF52833">
    <property type="entry name" value="Thioredoxin-like"/>
    <property type="match status" value="1"/>
</dbReference>
<evidence type="ECO:0000256" key="1">
    <source>
        <dbReference type="ARBA" id="ARBA00004115"/>
    </source>
</evidence>
<evidence type="ECO:0000256" key="7">
    <source>
        <dbReference type="ARBA" id="ARBA00022982"/>
    </source>
</evidence>
<gene>
    <name evidence="15" type="ORF">PACLA_8A073029</name>
</gene>
<keyword evidence="8 13" id="KW-1133">Transmembrane helix</keyword>
<evidence type="ECO:0000256" key="13">
    <source>
        <dbReference type="SAM" id="Phobius"/>
    </source>
</evidence>
<evidence type="ECO:0000256" key="14">
    <source>
        <dbReference type="SAM" id="SignalP"/>
    </source>
</evidence>
<dbReference type="EMBL" id="CACRXK020008713">
    <property type="protein sequence ID" value="CAB4015431.1"/>
    <property type="molecule type" value="Genomic_DNA"/>
</dbReference>
<accession>A0A6S7JES1</accession>
<dbReference type="InterPro" id="IPR052454">
    <property type="entry name" value="TMX_domain-containing"/>
</dbReference>
<keyword evidence="5 14" id="KW-0732">Signal</keyword>
<evidence type="ECO:0000256" key="4">
    <source>
        <dbReference type="ARBA" id="ARBA00022692"/>
    </source>
</evidence>
<sequence>MATARRAFVRLRTTFYCVFFMFLALNGALVLGESEEITEDNWDIVLQGHWMIKFYAPWCPACKNLRPTWDKFAVQAETLNVQVAEVDVTKSTALSGRFGIVSLPTIYHAMHGEFRLYKEKRKLDDLVEFIEQKKWENVEPVPSWKSPGSFLMSGLGMVFKASVVFKNIHTVLTESYGLPAWGSYVLFGVATVLAGLILGMVLVFLSDFLLGVVSPSSPQPSGDTSESGDADDEAGADDMKPELNEETTSQDDAVENVSQDNASVRKRTKKLKATME</sequence>
<organism evidence="15 16">
    <name type="scientific">Paramuricea clavata</name>
    <name type="common">Red gorgonian</name>
    <name type="synonym">Violescent sea-whip</name>
    <dbReference type="NCBI Taxonomy" id="317549"/>
    <lineage>
        <taxon>Eukaryota</taxon>
        <taxon>Metazoa</taxon>
        <taxon>Cnidaria</taxon>
        <taxon>Anthozoa</taxon>
        <taxon>Octocorallia</taxon>
        <taxon>Malacalcyonacea</taxon>
        <taxon>Plexauridae</taxon>
        <taxon>Paramuricea</taxon>
    </lineage>
</organism>
<evidence type="ECO:0000256" key="10">
    <source>
        <dbReference type="ARBA" id="ARBA00023157"/>
    </source>
</evidence>
<dbReference type="GO" id="GO:0005789">
    <property type="term" value="C:endoplasmic reticulum membrane"/>
    <property type="evidence" value="ECO:0007669"/>
    <property type="project" value="UniProtKB-SubCell"/>
</dbReference>
<dbReference type="OrthoDB" id="7869097at2759"/>
<dbReference type="PROSITE" id="PS00194">
    <property type="entry name" value="THIOREDOXIN_1"/>
    <property type="match status" value="1"/>
</dbReference>
<evidence type="ECO:0000256" key="6">
    <source>
        <dbReference type="ARBA" id="ARBA00022824"/>
    </source>
</evidence>